<gene>
    <name evidence="1" type="ORF">LDX53_02160</name>
</gene>
<organism evidence="1 2">
    <name type="scientific">Lactobacillus helsingborgensis</name>
    <dbReference type="NCBI Taxonomy" id="1218494"/>
    <lineage>
        <taxon>Bacteria</taxon>
        <taxon>Bacillati</taxon>
        <taxon>Bacillota</taxon>
        <taxon>Bacilli</taxon>
        <taxon>Lactobacillales</taxon>
        <taxon>Lactobacillaceae</taxon>
        <taxon>Lactobacillus</taxon>
    </lineage>
</organism>
<sequence length="134" mass="15481">MQDNNQHEHVYFVNQLYRDFLLPTILGTDNDAILYWGGKRIARKYDLLSFEDVVSFFNTAEFGLLEKTKTHRNEEVFKLTGQSVTDRINSGSQEFSLEAGIVAEAIQKETGRTTECEIKIDDRKKEVKLLAKFD</sequence>
<accession>A0AA47B4P6</accession>
<dbReference type="InterPro" id="IPR019642">
    <property type="entry name" value="DUF2507"/>
</dbReference>
<protein>
    <submittedName>
        <fullName evidence="1">YslB family protein</fullName>
    </submittedName>
</protein>
<dbReference type="Pfam" id="PF10702">
    <property type="entry name" value="DUF2507"/>
    <property type="match status" value="1"/>
</dbReference>
<reference evidence="1" key="1">
    <citation type="submission" date="2021-09" db="EMBL/GenBank/DDBJ databases">
        <title>Lactobacillus species from Apis mellifera, Switzerland.</title>
        <authorList>
            <person name="Pfister J."/>
            <person name="Brown A."/>
            <person name="Neumann P."/>
            <person name="Collaud A."/>
            <person name="Retschnig G."/>
            <person name="Perreten V."/>
        </authorList>
    </citation>
    <scope>NUCLEOTIDE SEQUENCE</scope>
    <source>
        <strain evidence="1">IBH002</strain>
    </source>
</reference>
<evidence type="ECO:0000313" key="1">
    <source>
        <dbReference type="EMBL" id="UZX30056.1"/>
    </source>
</evidence>
<dbReference type="EMBL" id="CP084389">
    <property type="protein sequence ID" value="UZX30056.1"/>
    <property type="molecule type" value="Genomic_DNA"/>
</dbReference>
<dbReference type="Proteomes" id="UP001164557">
    <property type="component" value="Chromosome"/>
</dbReference>
<dbReference type="Gene3D" id="3.30.1380.20">
    <property type="entry name" value="Trafficking protein particle complex subunit 3"/>
    <property type="match status" value="1"/>
</dbReference>
<proteinExistence type="predicted"/>
<dbReference type="InterPro" id="IPR024096">
    <property type="entry name" value="NO_sig/Golgi_transp_ligand-bd"/>
</dbReference>
<dbReference type="SUPFAM" id="SSF111126">
    <property type="entry name" value="Ligand-binding domain in the NO signalling and Golgi transport"/>
    <property type="match status" value="1"/>
</dbReference>
<keyword evidence="2" id="KW-1185">Reference proteome</keyword>
<dbReference type="AlphaFoldDB" id="A0AA47B4P6"/>
<dbReference type="RefSeq" id="WP_038524923.1">
    <property type="nucleotide sequence ID" value="NZ_CP029544.1"/>
</dbReference>
<name>A0AA47B4P6_9LACO</name>
<evidence type="ECO:0000313" key="2">
    <source>
        <dbReference type="Proteomes" id="UP001164557"/>
    </source>
</evidence>